<dbReference type="EMBL" id="QKLU01000005">
    <property type="protein sequence ID" value="PYF72804.1"/>
    <property type="molecule type" value="Genomic_DNA"/>
</dbReference>
<dbReference type="Pfam" id="PF07715">
    <property type="entry name" value="Plug"/>
    <property type="match status" value="1"/>
</dbReference>
<dbReference type="Gene3D" id="2.40.170.20">
    <property type="entry name" value="TonB-dependent receptor, beta-barrel domain"/>
    <property type="match status" value="1"/>
</dbReference>
<sequence length="1069" mass="117003">MKFLVGNFQLKWVYDFITRAASRTAARAYQQNKYKLTSMKKTLQCTFLLLCATASTFAGTATEASAKAFMHRSAKIAANSTLEFKQDAVQGTVKDNTGTTLIGVTVVVKGTKNGTQTDTNGKFSLMAKPGDVLVFSYLGYTSQEVVVGTTKTINVTLNVNDNVLNEVVVTALGIKKASKSLTYNVQTLGSSTVNDVKDPSFVNSLTGKVAGLTLTHSSAPGGSTKAVLRGNKSITGNNNALYVVDGVPLPSLSSSALSDGFQLSDNGDGISNLNPDDIDEISVLSGASAAALYGGQASNGVILITTKKGKAGKTTVNYNSSVTFDKPFILPKVQNTYGASAPAAFDGWGSKVSTPGSYDPKTFFNTGKTYTNSLSISSGTEKNQTYFSAAATNATGIIPNNKLDRYNFTFRNTTSFFNDKLTLDANIDYTYQNMLNMPGQGTYYNPLVGVYLFPGASADFNQYKNFETFDAVRNINVQNWPYANNDLSLQNPYWVANRNLFANERNRVMGSMTAKYKFTSYLNLQGRIKMDKTNDFGTNKIYASTIGTLAGASPNGFYREINDLNSQTYADLLLNFNKTFDQFSLTATLGTSILNSKQRTTNIGGPIDIYKTPNFFSLYALDQTKLQINNPPFGFDPRPEYREQNKAAFMTATLGYHNYLFLDMTARNDWNSSLPKSFFYPSVGLSAVVSDMVKLPEAISFAKLRLSYAQVGNAIPPQYAYAAAPATYPISGGAISLSSGKQLEGQLKPEKTNSFEVGADLKFFSNKLNVTATYYTTNTTNQFFRLPAPPSTGYTYVDFNAGKVRNQGMETSVSSNVNFGELIWTPTVNFSFNRNKVIELLHKIDPTTGQLVNYTSFKLGGNTFIEEGGAYGDIKLNDYNRDANGNIVLDQAGLPTFSNNLITVGNVNPKYQLSFNNGFNYKNFKLSFLVDGRFGGQVVSNTEMKLDQYGISQRTADARTNGTLKYNGNDITQAYYNRISSQLSPTYIYSATNVRLRELSLGYTFPAKVFNNKIQALQLSVIGRNLWMIYNKAPFDPEVITLTGNAFQGFENFSSPSLRSFGFSLKVTL</sequence>
<dbReference type="InterPro" id="IPR036942">
    <property type="entry name" value="Beta-barrel_TonB_sf"/>
</dbReference>
<dbReference type="AlphaFoldDB" id="A0A318UI97"/>
<dbReference type="InterPro" id="IPR039426">
    <property type="entry name" value="TonB-dep_rcpt-like"/>
</dbReference>
<comment type="caution">
    <text evidence="10">The sequence shown here is derived from an EMBL/GenBank/DDBJ whole genome shotgun (WGS) entry which is preliminary data.</text>
</comment>
<comment type="similarity">
    <text evidence="8">Belongs to the TonB-dependent receptor family.</text>
</comment>
<dbReference type="GO" id="GO:0009279">
    <property type="term" value="C:cell outer membrane"/>
    <property type="evidence" value="ECO:0007669"/>
    <property type="project" value="UniProtKB-SubCell"/>
</dbReference>
<evidence type="ECO:0000256" key="1">
    <source>
        <dbReference type="ARBA" id="ARBA00004571"/>
    </source>
</evidence>
<keyword evidence="3 8" id="KW-1134">Transmembrane beta strand</keyword>
<protein>
    <submittedName>
        <fullName evidence="10">TonB-linked SusC/RagA family outer membrane protein</fullName>
    </submittedName>
</protein>
<dbReference type="SUPFAM" id="SSF56935">
    <property type="entry name" value="Porins"/>
    <property type="match status" value="1"/>
</dbReference>
<reference evidence="10 11" key="1">
    <citation type="submission" date="2018-06" db="EMBL/GenBank/DDBJ databases">
        <title>Genomic Encyclopedia of Archaeal and Bacterial Type Strains, Phase II (KMG-II): from individual species to whole genera.</title>
        <authorList>
            <person name="Goeker M."/>
        </authorList>
    </citation>
    <scope>NUCLEOTIDE SEQUENCE [LARGE SCALE GENOMIC DNA]</scope>
    <source>
        <strain evidence="10 11">DSM 27372</strain>
    </source>
</reference>
<dbReference type="GO" id="GO:0015344">
    <property type="term" value="F:siderophore uptake transmembrane transporter activity"/>
    <property type="evidence" value="ECO:0007669"/>
    <property type="project" value="TreeGrafter"/>
</dbReference>
<keyword evidence="2 8" id="KW-0813">Transport</keyword>
<evidence type="ECO:0000256" key="7">
    <source>
        <dbReference type="ARBA" id="ARBA00023237"/>
    </source>
</evidence>
<evidence type="ECO:0000256" key="4">
    <source>
        <dbReference type="ARBA" id="ARBA00022692"/>
    </source>
</evidence>
<dbReference type="InterPro" id="IPR023997">
    <property type="entry name" value="TonB-dep_OMP_SusC/RagA_CS"/>
</dbReference>
<dbReference type="NCBIfam" id="TIGR04057">
    <property type="entry name" value="SusC_RagA_signa"/>
    <property type="match status" value="1"/>
</dbReference>
<evidence type="ECO:0000259" key="9">
    <source>
        <dbReference type="Pfam" id="PF07715"/>
    </source>
</evidence>
<dbReference type="Gene3D" id="2.170.130.10">
    <property type="entry name" value="TonB-dependent receptor, plug domain"/>
    <property type="match status" value="1"/>
</dbReference>
<evidence type="ECO:0000256" key="6">
    <source>
        <dbReference type="ARBA" id="ARBA00023136"/>
    </source>
</evidence>
<evidence type="ECO:0000256" key="8">
    <source>
        <dbReference type="PROSITE-ProRule" id="PRU01360"/>
    </source>
</evidence>
<evidence type="ECO:0000313" key="10">
    <source>
        <dbReference type="EMBL" id="PYF72804.1"/>
    </source>
</evidence>
<organism evidence="10 11">
    <name type="scientific">Pedobacter nutrimenti</name>
    <dbReference type="NCBI Taxonomy" id="1241337"/>
    <lineage>
        <taxon>Bacteria</taxon>
        <taxon>Pseudomonadati</taxon>
        <taxon>Bacteroidota</taxon>
        <taxon>Sphingobacteriia</taxon>
        <taxon>Sphingobacteriales</taxon>
        <taxon>Sphingobacteriaceae</taxon>
        <taxon>Pedobacter</taxon>
    </lineage>
</organism>
<name>A0A318UI97_9SPHI</name>
<dbReference type="SUPFAM" id="SSF49464">
    <property type="entry name" value="Carboxypeptidase regulatory domain-like"/>
    <property type="match status" value="1"/>
</dbReference>
<evidence type="ECO:0000256" key="2">
    <source>
        <dbReference type="ARBA" id="ARBA00022448"/>
    </source>
</evidence>
<keyword evidence="7 8" id="KW-0998">Cell outer membrane</keyword>
<evidence type="ECO:0000256" key="3">
    <source>
        <dbReference type="ARBA" id="ARBA00022452"/>
    </source>
</evidence>
<keyword evidence="11" id="KW-1185">Reference proteome</keyword>
<dbReference type="Gene3D" id="2.60.40.1120">
    <property type="entry name" value="Carboxypeptidase-like, regulatory domain"/>
    <property type="match status" value="1"/>
</dbReference>
<evidence type="ECO:0000313" key="11">
    <source>
        <dbReference type="Proteomes" id="UP000248198"/>
    </source>
</evidence>
<dbReference type="PANTHER" id="PTHR30069">
    <property type="entry name" value="TONB-DEPENDENT OUTER MEMBRANE RECEPTOR"/>
    <property type="match status" value="1"/>
</dbReference>
<dbReference type="OrthoDB" id="9768177at2"/>
<proteinExistence type="inferred from homology"/>
<dbReference type="Proteomes" id="UP000248198">
    <property type="component" value="Unassembled WGS sequence"/>
</dbReference>
<dbReference type="InterPro" id="IPR008969">
    <property type="entry name" value="CarboxyPept-like_regulatory"/>
</dbReference>
<dbReference type="NCBIfam" id="TIGR04056">
    <property type="entry name" value="OMP_RagA_SusC"/>
    <property type="match status" value="1"/>
</dbReference>
<dbReference type="PANTHER" id="PTHR30069:SF29">
    <property type="entry name" value="HEMOGLOBIN AND HEMOGLOBIN-HAPTOGLOBIN-BINDING PROTEIN 1-RELATED"/>
    <property type="match status" value="1"/>
</dbReference>
<accession>A0A318UI97</accession>
<keyword evidence="4 8" id="KW-0812">Transmembrane</keyword>
<dbReference type="InterPro" id="IPR023996">
    <property type="entry name" value="TonB-dep_OMP_SusC/RagA"/>
</dbReference>
<dbReference type="InterPro" id="IPR037066">
    <property type="entry name" value="Plug_dom_sf"/>
</dbReference>
<dbReference type="GO" id="GO:0044718">
    <property type="term" value="P:siderophore transmembrane transport"/>
    <property type="evidence" value="ECO:0007669"/>
    <property type="project" value="TreeGrafter"/>
</dbReference>
<gene>
    <name evidence="10" type="ORF">B0O44_105175</name>
</gene>
<keyword evidence="5" id="KW-0732">Signal</keyword>
<dbReference type="PROSITE" id="PS52016">
    <property type="entry name" value="TONB_DEPENDENT_REC_3"/>
    <property type="match status" value="1"/>
</dbReference>
<comment type="subcellular location">
    <subcellularLocation>
        <location evidence="1 8">Cell outer membrane</location>
        <topology evidence="1 8">Multi-pass membrane protein</topology>
    </subcellularLocation>
</comment>
<evidence type="ECO:0000256" key="5">
    <source>
        <dbReference type="ARBA" id="ARBA00022729"/>
    </source>
</evidence>
<dbReference type="Pfam" id="PF13715">
    <property type="entry name" value="CarbopepD_reg_2"/>
    <property type="match status" value="1"/>
</dbReference>
<dbReference type="InterPro" id="IPR012910">
    <property type="entry name" value="Plug_dom"/>
</dbReference>
<feature type="domain" description="TonB-dependent receptor plug" evidence="9">
    <location>
        <begin position="179"/>
        <end position="301"/>
    </location>
</feature>
<keyword evidence="6 8" id="KW-0472">Membrane</keyword>